<accession>A0ABS9NCA3</accession>
<dbReference type="RefSeq" id="WP_238682116.1">
    <property type="nucleotide sequence ID" value="NZ_JAKKFD010000066.1"/>
</dbReference>
<comment type="caution">
    <text evidence="4">The sequence shown here is derived from an EMBL/GenBank/DDBJ whole genome shotgun (WGS) entry which is preliminary data.</text>
</comment>
<evidence type="ECO:0000256" key="1">
    <source>
        <dbReference type="ARBA" id="ARBA00023002"/>
    </source>
</evidence>
<keyword evidence="5" id="KW-1185">Reference proteome</keyword>
<evidence type="ECO:0000313" key="5">
    <source>
        <dbReference type="Proteomes" id="UP001201629"/>
    </source>
</evidence>
<dbReference type="PANTHER" id="PTHR30137">
    <property type="entry name" value="LUCIFERASE-LIKE MONOOXYGENASE"/>
    <property type="match status" value="1"/>
</dbReference>
<dbReference type="InterPro" id="IPR050766">
    <property type="entry name" value="Bact_Lucif_Oxidored"/>
</dbReference>
<feature type="domain" description="Luciferase-like" evidence="3">
    <location>
        <begin position="1"/>
        <end position="320"/>
    </location>
</feature>
<dbReference type="SUPFAM" id="SSF51679">
    <property type="entry name" value="Bacterial luciferase-like"/>
    <property type="match status" value="1"/>
</dbReference>
<keyword evidence="1" id="KW-0560">Oxidoreductase</keyword>
<dbReference type="Gene3D" id="3.20.20.30">
    <property type="entry name" value="Luciferase-like domain"/>
    <property type="match status" value="1"/>
</dbReference>
<dbReference type="Proteomes" id="UP001201629">
    <property type="component" value="Unassembled WGS sequence"/>
</dbReference>
<dbReference type="PANTHER" id="PTHR30137:SF8">
    <property type="entry name" value="BLR5498 PROTEIN"/>
    <property type="match status" value="1"/>
</dbReference>
<dbReference type="EMBL" id="JAKKFD010000066">
    <property type="protein sequence ID" value="MCG5447298.1"/>
    <property type="molecule type" value="Genomic_DNA"/>
</dbReference>
<proteinExistence type="predicted"/>
<sequence length="353" mass="39471">MNWGILLTTAKPDHQTEREVLKATVEYAQVAERLGYSSGWVLEHHFTRYGICPDTIALAGYLLGQTETLNIGTAVTIAPLMHPIRLAESTALLDQLSDGRFHLGLGRGSFPADFEVFKVDPTRTQDSMRQGVDLMMKAWTEERVGAEGEEYSFAPVPVYPKPHTRPHPPVYVAGESPSTVEWAAQNGFPLLLQLGQQDEETRSRVELYNQYAELAGRDPDAVEHVLVCVGHVGATREEAKKEIFGLVKWWGEEGQRDGFGIEDLRQLPNYRYHLRRIEQAALEGRDDAESWISDWLDNNPVGTAEQCAERLNEIIEASGAKHVVLAMEGSGDVEVTKKNMERFATEVFPLVKA</sequence>
<evidence type="ECO:0000259" key="3">
    <source>
        <dbReference type="Pfam" id="PF00296"/>
    </source>
</evidence>
<evidence type="ECO:0000256" key="2">
    <source>
        <dbReference type="ARBA" id="ARBA00023033"/>
    </source>
</evidence>
<reference evidence="4 5" key="1">
    <citation type="submission" date="2022-01" db="EMBL/GenBank/DDBJ databases">
        <authorList>
            <person name="Riesco R."/>
            <person name="Trujillo M.E."/>
        </authorList>
    </citation>
    <scope>NUCLEOTIDE SEQUENCE [LARGE SCALE GENOMIC DNA]</scope>
    <source>
        <strain evidence="4 5">NIE79</strain>
    </source>
</reference>
<gene>
    <name evidence="4" type="ORF">NIE79_006041</name>
</gene>
<evidence type="ECO:0000313" key="4">
    <source>
        <dbReference type="EMBL" id="MCG5447298.1"/>
    </source>
</evidence>
<keyword evidence="2" id="KW-0503">Monooxygenase</keyword>
<dbReference type="InterPro" id="IPR011251">
    <property type="entry name" value="Luciferase-like_dom"/>
</dbReference>
<dbReference type="Pfam" id="PF00296">
    <property type="entry name" value="Bac_luciferase"/>
    <property type="match status" value="1"/>
</dbReference>
<protein>
    <submittedName>
        <fullName evidence="4">LLM class flavin-dependent oxidoreductase</fullName>
    </submittedName>
</protein>
<organism evidence="4 5">
    <name type="scientific">Micromonospora trifolii</name>
    <dbReference type="NCBI Taxonomy" id="2911208"/>
    <lineage>
        <taxon>Bacteria</taxon>
        <taxon>Bacillati</taxon>
        <taxon>Actinomycetota</taxon>
        <taxon>Actinomycetes</taxon>
        <taxon>Micromonosporales</taxon>
        <taxon>Micromonosporaceae</taxon>
        <taxon>Micromonospora</taxon>
    </lineage>
</organism>
<dbReference type="InterPro" id="IPR036661">
    <property type="entry name" value="Luciferase-like_sf"/>
</dbReference>
<name>A0ABS9NCA3_9ACTN</name>